<comment type="caution">
    <text evidence="1">The sequence shown here is derived from an EMBL/GenBank/DDBJ whole genome shotgun (WGS) entry which is preliminary data.</text>
</comment>
<dbReference type="AlphaFoldDB" id="A0AAW2W2E4"/>
<sequence length="111" mass="12339">MTDFMKSLEFQLLLSDNALKYYSHGYLTCVTLFMDASCPPLTALTGFLDIHVGLAYAPEPDKEVPYELPETLLYTTREGEAPKDPWDQMVEDDFPLKVVPLAGGDEGVPPP</sequence>
<protein>
    <submittedName>
        <fullName evidence="1">Uncharacterized protein</fullName>
    </submittedName>
</protein>
<evidence type="ECO:0000313" key="1">
    <source>
        <dbReference type="EMBL" id="KAL0434295.1"/>
    </source>
</evidence>
<reference evidence="1" key="2">
    <citation type="journal article" date="2024" name="Plant">
        <title>Genomic evolution and insights into agronomic trait innovations of Sesamum species.</title>
        <authorList>
            <person name="Miao H."/>
            <person name="Wang L."/>
            <person name="Qu L."/>
            <person name="Liu H."/>
            <person name="Sun Y."/>
            <person name="Le M."/>
            <person name="Wang Q."/>
            <person name="Wei S."/>
            <person name="Zheng Y."/>
            <person name="Lin W."/>
            <person name="Duan Y."/>
            <person name="Cao H."/>
            <person name="Xiong S."/>
            <person name="Wang X."/>
            <person name="Wei L."/>
            <person name="Li C."/>
            <person name="Ma Q."/>
            <person name="Ju M."/>
            <person name="Zhao R."/>
            <person name="Li G."/>
            <person name="Mu C."/>
            <person name="Tian Q."/>
            <person name="Mei H."/>
            <person name="Zhang T."/>
            <person name="Gao T."/>
            <person name="Zhang H."/>
        </authorList>
    </citation>
    <scope>NUCLEOTIDE SEQUENCE</scope>
    <source>
        <strain evidence="1">KEN1</strain>
    </source>
</reference>
<accession>A0AAW2W2E4</accession>
<organism evidence="1">
    <name type="scientific">Sesamum latifolium</name>
    <dbReference type="NCBI Taxonomy" id="2727402"/>
    <lineage>
        <taxon>Eukaryota</taxon>
        <taxon>Viridiplantae</taxon>
        <taxon>Streptophyta</taxon>
        <taxon>Embryophyta</taxon>
        <taxon>Tracheophyta</taxon>
        <taxon>Spermatophyta</taxon>
        <taxon>Magnoliopsida</taxon>
        <taxon>eudicotyledons</taxon>
        <taxon>Gunneridae</taxon>
        <taxon>Pentapetalae</taxon>
        <taxon>asterids</taxon>
        <taxon>lamiids</taxon>
        <taxon>Lamiales</taxon>
        <taxon>Pedaliaceae</taxon>
        <taxon>Sesamum</taxon>
    </lineage>
</organism>
<proteinExistence type="predicted"/>
<reference evidence="1" key="1">
    <citation type="submission" date="2020-06" db="EMBL/GenBank/DDBJ databases">
        <authorList>
            <person name="Li T."/>
            <person name="Hu X."/>
            <person name="Zhang T."/>
            <person name="Song X."/>
            <person name="Zhang H."/>
            <person name="Dai N."/>
            <person name="Sheng W."/>
            <person name="Hou X."/>
            <person name="Wei L."/>
        </authorList>
    </citation>
    <scope>NUCLEOTIDE SEQUENCE</scope>
    <source>
        <strain evidence="1">KEN1</strain>
        <tissue evidence="1">Leaf</tissue>
    </source>
</reference>
<gene>
    <name evidence="1" type="ORF">Slati_2763800</name>
</gene>
<name>A0AAW2W2E4_9LAMI</name>
<dbReference type="EMBL" id="JACGWN010000009">
    <property type="protein sequence ID" value="KAL0434295.1"/>
    <property type="molecule type" value="Genomic_DNA"/>
</dbReference>